<evidence type="ECO:0000313" key="14">
    <source>
        <dbReference type="EMBL" id="RKM91797.1"/>
    </source>
</evidence>
<evidence type="ECO:0000256" key="5">
    <source>
        <dbReference type="ARBA" id="ARBA00023295"/>
    </source>
</evidence>
<dbReference type="Pfam" id="PF08533">
    <property type="entry name" value="Glyco_hydro_42C"/>
    <property type="match status" value="1"/>
</dbReference>
<accession>A0A3M8F716</accession>
<evidence type="ECO:0000259" key="11">
    <source>
        <dbReference type="Pfam" id="PF02449"/>
    </source>
</evidence>
<feature type="domain" description="Beta-galactosidase trimerisation" evidence="12">
    <location>
        <begin position="400"/>
        <end position="626"/>
    </location>
</feature>
<dbReference type="Gene3D" id="2.60.40.1180">
    <property type="entry name" value="Golgi alpha-mannosidase II"/>
    <property type="match status" value="1"/>
</dbReference>
<feature type="binding site" evidence="9">
    <location>
        <position position="163"/>
    </location>
    <ligand>
        <name>Zn(2+)</name>
        <dbReference type="ChEBI" id="CHEBI:29105"/>
    </ligand>
</feature>
<keyword evidence="5 6" id="KW-0326">Glycosidase</keyword>
<evidence type="ECO:0000256" key="4">
    <source>
        <dbReference type="ARBA" id="ARBA00022801"/>
    </source>
</evidence>
<keyword evidence="4 6" id="KW-0378">Hydrolase</keyword>
<feature type="active site" description="Proton donor" evidence="7">
    <location>
        <position position="153"/>
    </location>
</feature>
<feature type="binding site" evidence="8">
    <location>
        <position position="320"/>
    </location>
    <ligand>
        <name>substrate</name>
    </ligand>
</feature>
<dbReference type="InterPro" id="IPR003476">
    <property type="entry name" value="Glyco_hydro_42"/>
</dbReference>
<evidence type="ECO:0000256" key="1">
    <source>
        <dbReference type="ARBA" id="ARBA00001412"/>
    </source>
</evidence>
<keyword evidence="9" id="KW-0479">Metal-binding</keyword>
<dbReference type="InterPro" id="IPR029062">
    <property type="entry name" value="Class_I_gatase-like"/>
</dbReference>
<dbReference type="EMBL" id="JNAD02000016">
    <property type="protein sequence ID" value="RKM91797.1"/>
    <property type="molecule type" value="Genomic_DNA"/>
</dbReference>
<dbReference type="Pfam" id="PF08532">
    <property type="entry name" value="Glyco_hydro_42M"/>
    <property type="match status" value="1"/>
</dbReference>
<dbReference type="Proteomes" id="UP000028058">
    <property type="component" value="Unassembled WGS sequence"/>
</dbReference>
<feature type="domain" description="Beta-galactosidase C-terminal" evidence="13">
    <location>
        <begin position="635"/>
        <end position="694"/>
    </location>
</feature>
<dbReference type="EC" id="3.2.1.23" evidence="3 6"/>
<feature type="binding site" evidence="9">
    <location>
        <position position="166"/>
    </location>
    <ligand>
        <name>Zn(2+)</name>
        <dbReference type="ChEBI" id="CHEBI:29105"/>
    </ligand>
</feature>
<dbReference type="PANTHER" id="PTHR36447">
    <property type="entry name" value="BETA-GALACTOSIDASE GANA"/>
    <property type="match status" value="1"/>
</dbReference>
<feature type="binding site" evidence="9">
    <location>
        <position position="161"/>
    </location>
    <ligand>
        <name>Zn(2+)</name>
        <dbReference type="ChEBI" id="CHEBI:29105"/>
    </ligand>
</feature>
<feature type="binding site" evidence="9">
    <location>
        <position position="118"/>
    </location>
    <ligand>
        <name>Zn(2+)</name>
        <dbReference type="ChEBI" id="CHEBI:29105"/>
    </ligand>
</feature>
<gene>
    <name evidence="14" type="ORF">SFRA_027890</name>
</gene>
<comment type="caution">
    <text evidence="14">The sequence shown here is derived from an EMBL/GenBank/DDBJ whole genome shotgun (WGS) entry which is preliminary data.</text>
</comment>
<evidence type="ECO:0000259" key="12">
    <source>
        <dbReference type="Pfam" id="PF08532"/>
    </source>
</evidence>
<dbReference type="GO" id="GO:0046872">
    <property type="term" value="F:metal ion binding"/>
    <property type="evidence" value="ECO:0007669"/>
    <property type="project" value="UniProtKB-KW"/>
</dbReference>
<feature type="binding site" evidence="8">
    <location>
        <position position="114"/>
    </location>
    <ligand>
        <name>substrate</name>
    </ligand>
</feature>
<dbReference type="GO" id="GO:0006012">
    <property type="term" value="P:galactose metabolic process"/>
    <property type="evidence" value="ECO:0007669"/>
    <property type="project" value="InterPro"/>
</dbReference>
<sequence length="696" mass="75945">MPYTPPQGLTRLAFGGDYNPEQWPEEVWQEDVRLMREAGVTMVSAGIFSWALLEPEPGRHDFGWLDRLLDLLHAHGIRVDLGTPTVAPPAWFYRAHPEALPVTREGVRLSFGSRGAICPNSAAYRAAAASITEQLARRYAGHPALALWHVHNEYGVPVSACYCDSCAEHFRRWLRARYGTPDALNEAWGTAFWGQRYGGFDQIDPPRATPTVCNPAQRLDYARFADATLRENFTAERDILHRLSPGIPVTTNFMTALSQCSSIDYWAWGREVDLVSNDHYLITDGRRTHVNLAMAADLTRSVAGGSPWLLLEHSTSGVSWQPRNPAKAPGEMARNSLAHIARGSDGAMFFQWRQSRRGAEKFHSAMLPQAGTDSRVWREVVRLGADLESIAGVAGGTTAADAAVVWDWQSWWAQSLEWRPSEDHDARERADTFYEALYDRHLTVDFAPPEADLSAYPLVVVPALYLTEAAAGRRIRRYVEEGGTLLVSYFSGIVDEHDAVHPGPYPGALRDVLGLTVEEFSPLGEGERVGIRRAGATEGDGADGRGGHDGGSGAGHPDRLTADVWTEFVVPRGAETVWTYADGPAAGRPAVTRHRLGRGTAWYVSTRLGAAGLGELLREVCADAGIPARDELPRDVEVVRRAGGTGEYLFVINHTGAEAKVPLPGRATGTELLSGEPVSGRLAVAGGGVAVVRLQE</sequence>
<dbReference type="InterPro" id="IPR013780">
    <property type="entry name" value="Glyco_hydro_b"/>
</dbReference>
<feature type="domain" description="Glycoside hydrolase family 42 N-terminal" evidence="11">
    <location>
        <begin position="17"/>
        <end position="389"/>
    </location>
</feature>
<dbReference type="PANTHER" id="PTHR36447:SF1">
    <property type="entry name" value="BETA-GALACTOSIDASE GANA"/>
    <property type="match status" value="1"/>
</dbReference>
<protein>
    <recommendedName>
        <fullName evidence="3 6">Beta-galactosidase</fullName>
        <shortName evidence="6">Beta-gal</shortName>
        <ecNumber evidence="3 6">3.2.1.23</ecNumber>
    </recommendedName>
</protein>
<dbReference type="InterPro" id="IPR013529">
    <property type="entry name" value="Glyco_hydro_42_N"/>
</dbReference>
<comment type="similarity">
    <text evidence="2 6">Belongs to the glycosyl hydrolase 42 family.</text>
</comment>
<dbReference type="Pfam" id="PF02449">
    <property type="entry name" value="Glyco_hydro_42"/>
    <property type="match status" value="1"/>
</dbReference>
<evidence type="ECO:0000256" key="3">
    <source>
        <dbReference type="ARBA" id="ARBA00012756"/>
    </source>
</evidence>
<dbReference type="CDD" id="cd03143">
    <property type="entry name" value="A4_beta-galactosidase_middle_domain"/>
    <property type="match status" value="1"/>
</dbReference>
<feature type="active site" description="Nucleophile" evidence="7">
    <location>
        <position position="312"/>
    </location>
</feature>
<evidence type="ECO:0000256" key="7">
    <source>
        <dbReference type="PIRSR" id="PIRSR001084-1"/>
    </source>
</evidence>
<dbReference type="SUPFAM" id="SSF52317">
    <property type="entry name" value="Class I glutamine amidotransferase-like"/>
    <property type="match status" value="1"/>
</dbReference>
<dbReference type="OrthoDB" id="9800974at2"/>
<dbReference type="Gene3D" id="3.40.50.880">
    <property type="match status" value="1"/>
</dbReference>
<dbReference type="GO" id="GO:0004565">
    <property type="term" value="F:beta-galactosidase activity"/>
    <property type="evidence" value="ECO:0007669"/>
    <property type="project" value="UniProtKB-EC"/>
</dbReference>
<evidence type="ECO:0000259" key="13">
    <source>
        <dbReference type="Pfam" id="PF08533"/>
    </source>
</evidence>
<organism evidence="14 15">
    <name type="scientific">Streptomyces xinghaiensis</name>
    <dbReference type="NCBI Taxonomy" id="1038928"/>
    <lineage>
        <taxon>Bacteria</taxon>
        <taxon>Bacillati</taxon>
        <taxon>Actinomycetota</taxon>
        <taxon>Actinomycetes</taxon>
        <taxon>Kitasatosporales</taxon>
        <taxon>Streptomycetaceae</taxon>
        <taxon>Streptomyces</taxon>
    </lineage>
</organism>
<evidence type="ECO:0000313" key="15">
    <source>
        <dbReference type="Proteomes" id="UP000028058"/>
    </source>
</evidence>
<evidence type="ECO:0000256" key="9">
    <source>
        <dbReference type="PIRSR" id="PIRSR001084-3"/>
    </source>
</evidence>
<dbReference type="InterPro" id="IPR017853">
    <property type="entry name" value="GH"/>
</dbReference>
<evidence type="ECO:0000256" key="10">
    <source>
        <dbReference type="SAM" id="MobiDB-lite"/>
    </source>
</evidence>
<feature type="binding site" evidence="8">
    <location>
        <position position="152"/>
    </location>
    <ligand>
        <name>substrate</name>
    </ligand>
</feature>
<feature type="region of interest" description="Disordered" evidence="10">
    <location>
        <begin position="531"/>
        <end position="557"/>
    </location>
</feature>
<reference evidence="14 15" key="1">
    <citation type="journal article" date="2014" name="Genome Announc.">
        <title>Draft Genome Sequence of Streptomyces fradiae ATCC 19609, a Strain Highly Sensitive to Antibiotics.</title>
        <authorList>
            <person name="Bekker O.B."/>
            <person name="Klimina K.M."/>
            <person name="Vatlin A.A."/>
            <person name="Zakharevich N.V."/>
            <person name="Kasianov A.S."/>
            <person name="Danilenko V.N."/>
        </authorList>
    </citation>
    <scope>NUCLEOTIDE SEQUENCE [LARGE SCALE GENOMIC DNA]</scope>
    <source>
        <strain evidence="14 15">ATCC 19609</strain>
    </source>
</reference>
<evidence type="ECO:0000256" key="6">
    <source>
        <dbReference type="PIRNR" id="PIRNR001084"/>
    </source>
</evidence>
<dbReference type="InterPro" id="IPR013738">
    <property type="entry name" value="Beta_galactosidase_Trimer"/>
</dbReference>
<dbReference type="SUPFAM" id="SSF51445">
    <property type="entry name" value="(Trans)glycosidases"/>
    <property type="match status" value="1"/>
</dbReference>
<name>A0A3M8F716_9ACTN</name>
<comment type="catalytic activity">
    <reaction evidence="1 6">
        <text>Hydrolysis of terminal non-reducing beta-D-galactose residues in beta-D-galactosides.</text>
        <dbReference type="EC" id="3.2.1.23"/>
    </reaction>
</comment>
<dbReference type="Gene3D" id="3.20.20.80">
    <property type="entry name" value="Glycosidases"/>
    <property type="match status" value="1"/>
</dbReference>
<keyword evidence="9" id="KW-0862">Zinc</keyword>
<proteinExistence type="inferred from homology"/>
<evidence type="ECO:0000256" key="2">
    <source>
        <dbReference type="ARBA" id="ARBA00005940"/>
    </source>
</evidence>
<dbReference type="PIRSF" id="PIRSF001084">
    <property type="entry name" value="B-galactosidase"/>
    <property type="match status" value="1"/>
</dbReference>
<dbReference type="RefSeq" id="WP_043473565.1">
    <property type="nucleotide sequence ID" value="NZ_CP134822.1"/>
</dbReference>
<dbReference type="InterPro" id="IPR013739">
    <property type="entry name" value="Beta_galactosidase_C"/>
</dbReference>
<dbReference type="GO" id="GO:0009341">
    <property type="term" value="C:beta-galactosidase complex"/>
    <property type="evidence" value="ECO:0007669"/>
    <property type="project" value="InterPro"/>
</dbReference>
<dbReference type="AlphaFoldDB" id="A0A3M8F716"/>
<keyword evidence="15" id="KW-1185">Reference proteome</keyword>
<evidence type="ECO:0000256" key="8">
    <source>
        <dbReference type="PIRSR" id="PIRSR001084-2"/>
    </source>
</evidence>